<evidence type="ECO:0000256" key="5">
    <source>
        <dbReference type="ARBA" id="ARBA00023002"/>
    </source>
</evidence>
<evidence type="ECO:0000256" key="4">
    <source>
        <dbReference type="ARBA" id="ARBA00022833"/>
    </source>
</evidence>
<evidence type="ECO:0000313" key="8">
    <source>
        <dbReference type="Proteomes" id="UP000789901"/>
    </source>
</evidence>
<dbReference type="Pfam" id="PF02900">
    <property type="entry name" value="LigB"/>
    <property type="match status" value="1"/>
</dbReference>
<organism evidence="7 8">
    <name type="scientific">Gigaspora margarita</name>
    <dbReference type="NCBI Taxonomy" id="4874"/>
    <lineage>
        <taxon>Eukaryota</taxon>
        <taxon>Fungi</taxon>
        <taxon>Fungi incertae sedis</taxon>
        <taxon>Mucoromycota</taxon>
        <taxon>Glomeromycotina</taxon>
        <taxon>Glomeromycetes</taxon>
        <taxon>Diversisporales</taxon>
        <taxon>Gigasporaceae</taxon>
        <taxon>Gigaspora</taxon>
    </lineage>
</organism>
<feature type="domain" description="Extradiol ring-cleavage dioxygenase class III enzyme subunit B" evidence="6">
    <location>
        <begin position="2"/>
        <end position="67"/>
    </location>
</feature>
<feature type="non-terminal residue" evidence="7">
    <location>
        <position position="122"/>
    </location>
</feature>
<dbReference type="CDD" id="cd07363">
    <property type="entry name" value="45_DOPA_Dioxygenase"/>
    <property type="match status" value="1"/>
</dbReference>
<keyword evidence="4" id="KW-0862">Zinc</keyword>
<dbReference type="PANTHER" id="PTHR30096:SF0">
    <property type="entry name" value="4,5-DOPA DIOXYGENASE EXTRADIOL-LIKE PROTEIN"/>
    <property type="match status" value="1"/>
</dbReference>
<proteinExistence type="inferred from homology"/>
<keyword evidence="8" id="KW-1185">Reference proteome</keyword>
<dbReference type="InterPro" id="IPR004183">
    <property type="entry name" value="Xdiol_dOase_suB"/>
</dbReference>
<evidence type="ECO:0000256" key="2">
    <source>
        <dbReference type="ARBA" id="ARBA00007581"/>
    </source>
</evidence>
<sequence length="122" mass="13795">AEFKVTADTTRGLDHGVWVPLKVAIPKPKDLPIVQVSLTSQASYEYNIKVGRALAPLRDEGILIICSDVLPYVIPFERDLDKILIDSKGKEREKQLIKLIDHPLLRQAHPTDDHFVLFMSQP</sequence>
<accession>A0ABN7XER4</accession>
<dbReference type="InterPro" id="IPR014436">
    <property type="entry name" value="Extradiol_dOase_DODA"/>
</dbReference>
<dbReference type="Gene3D" id="3.40.830.10">
    <property type="entry name" value="LigB-like"/>
    <property type="match status" value="1"/>
</dbReference>
<dbReference type="Proteomes" id="UP000789901">
    <property type="component" value="Unassembled WGS sequence"/>
</dbReference>
<evidence type="ECO:0000313" key="7">
    <source>
        <dbReference type="EMBL" id="CAG8853773.1"/>
    </source>
</evidence>
<comment type="similarity">
    <text evidence="2">Belongs to the DODA-type extradiol aromatic ring-opening dioxygenase family.</text>
</comment>
<keyword evidence="3" id="KW-0479">Metal-binding</keyword>
<evidence type="ECO:0000256" key="3">
    <source>
        <dbReference type="ARBA" id="ARBA00022723"/>
    </source>
</evidence>
<protein>
    <submittedName>
        <fullName evidence="7">1493_t:CDS:1</fullName>
    </submittedName>
</protein>
<name>A0ABN7XER4_GIGMA</name>
<evidence type="ECO:0000256" key="1">
    <source>
        <dbReference type="ARBA" id="ARBA00001947"/>
    </source>
</evidence>
<comment type="caution">
    <text evidence="7">The sequence shown here is derived from an EMBL/GenBank/DDBJ whole genome shotgun (WGS) entry which is preliminary data.</text>
</comment>
<keyword evidence="5" id="KW-0560">Oxidoreductase</keyword>
<dbReference type="EMBL" id="CAJVQB010129064">
    <property type="protein sequence ID" value="CAG8853773.1"/>
    <property type="molecule type" value="Genomic_DNA"/>
</dbReference>
<reference evidence="7 8" key="1">
    <citation type="submission" date="2021-06" db="EMBL/GenBank/DDBJ databases">
        <authorList>
            <person name="Kallberg Y."/>
            <person name="Tangrot J."/>
            <person name="Rosling A."/>
        </authorList>
    </citation>
    <scope>NUCLEOTIDE SEQUENCE [LARGE SCALE GENOMIC DNA]</scope>
    <source>
        <strain evidence="7 8">120-4 pot B 10/14</strain>
    </source>
</reference>
<dbReference type="SUPFAM" id="SSF53213">
    <property type="entry name" value="LigB-like"/>
    <property type="match status" value="1"/>
</dbReference>
<gene>
    <name evidence="7" type="ORF">GMARGA_LOCUS42594</name>
</gene>
<comment type="cofactor">
    <cofactor evidence="1">
        <name>Zn(2+)</name>
        <dbReference type="ChEBI" id="CHEBI:29105"/>
    </cofactor>
</comment>
<feature type="non-terminal residue" evidence="7">
    <location>
        <position position="1"/>
    </location>
</feature>
<dbReference type="PANTHER" id="PTHR30096">
    <property type="entry name" value="4,5-DOPA DIOXYGENASE EXTRADIOL-LIKE PROTEIN"/>
    <property type="match status" value="1"/>
</dbReference>
<evidence type="ECO:0000259" key="6">
    <source>
        <dbReference type="Pfam" id="PF02900"/>
    </source>
</evidence>